<gene>
    <name evidence="2" type="ORF">METZ01_LOCUS316320</name>
</gene>
<name>A0A382NQV4_9ZZZZ</name>
<evidence type="ECO:0000259" key="1">
    <source>
        <dbReference type="Pfam" id="PF01370"/>
    </source>
</evidence>
<dbReference type="Gene3D" id="3.40.50.720">
    <property type="entry name" value="NAD(P)-binding Rossmann-like Domain"/>
    <property type="match status" value="1"/>
</dbReference>
<accession>A0A382NQV4</accession>
<protein>
    <recommendedName>
        <fullName evidence="1">NAD-dependent epimerase/dehydratase domain-containing protein</fullName>
    </recommendedName>
</protein>
<feature type="domain" description="NAD-dependent epimerase/dehydratase" evidence="1">
    <location>
        <begin position="3"/>
        <end position="228"/>
    </location>
</feature>
<reference evidence="2" key="1">
    <citation type="submission" date="2018-05" db="EMBL/GenBank/DDBJ databases">
        <authorList>
            <person name="Lanie J.A."/>
            <person name="Ng W.-L."/>
            <person name="Kazmierczak K.M."/>
            <person name="Andrzejewski T.M."/>
            <person name="Davidsen T.M."/>
            <person name="Wayne K.J."/>
            <person name="Tettelin H."/>
            <person name="Glass J.I."/>
            <person name="Rusch D."/>
            <person name="Podicherti R."/>
            <person name="Tsui H.-C.T."/>
            <person name="Winkler M.E."/>
        </authorList>
    </citation>
    <scope>NUCLEOTIDE SEQUENCE</scope>
</reference>
<dbReference type="InterPro" id="IPR001509">
    <property type="entry name" value="Epimerase_deHydtase"/>
</dbReference>
<dbReference type="CDD" id="cd08946">
    <property type="entry name" value="SDR_e"/>
    <property type="match status" value="1"/>
</dbReference>
<organism evidence="2">
    <name type="scientific">marine metagenome</name>
    <dbReference type="NCBI Taxonomy" id="408172"/>
    <lineage>
        <taxon>unclassified sequences</taxon>
        <taxon>metagenomes</taxon>
        <taxon>ecological metagenomes</taxon>
    </lineage>
</organism>
<sequence length="275" mass="30404">MKIFIAGGAGYIGSVLVPNLLNRGYEVTVLDLMWFGNNLPSQVATIEGDIFDLKEEDLEGYDQVIFLAGLSNDPMADYSPSQNFIHNAAGPAYLGYLAKRAGTKRYIYASSCSVYGYTSNELYNEESPTVSNYPYGISKLQGERAAMQMVDDQFSVICLRQGTVSGYSPRMRLDVCVNTMFRYAMGERRITVNNPAIWRPILGIQDAVSGYVRAIEARTGISGIFNVASGNYTLGEIGDIVKSVIEEDMGLEIELIIKHVHDLRNYKVNIAKAVE</sequence>
<dbReference type="PANTHER" id="PTHR43245:SF23">
    <property type="entry name" value="NAD(P)-BINDING DOMAIN-CONTAINING PROTEIN"/>
    <property type="match status" value="1"/>
</dbReference>
<dbReference type="PANTHER" id="PTHR43245">
    <property type="entry name" value="BIFUNCTIONAL POLYMYXIN RESISTANCE PROTEIN ARNA"/>
    <property type="match status" value="1"/>
</dbReference>
<dbReference type="AlphaFoldDB" id="A0A382NQV4"/>
<proteinExistence type="predicted"/>
<dbReference type="InterPro" id="IPR050177">
    <property type="entry name" value="Lipid_A_modif_metabolic_enz"/>
</dbReference>
<dbReference type="SUPFAM" id="SSF51735">
    <property type="entry name" value="NAD(P)-binding Rossmann-fold domains"/>
    <property type="match status" value="1"/>
</dbReference>
<evidence type="ECO:0000313" key="2">
    <source>
        <dbReference type="EMBL" id="SVC63466.1"/>
    </source>
</evidence>
<dbReference type="InterPro" id="IPR036291">
    <property type="entry name" value="NAD(P)-bd_dom_sf"/>
</dbReference>
<feature type="non-terminal residue" evidence="2">
    <location>
        <position position="275"/>
    </location>
</feature>
<dbReference type="Pfam" id="PF01370">
    <property type="entry name" value="Epimerase"/>
    <property type="match status" value="1"/>
</dbReference>
<dbReference type="EMBL" id="UINC01102109">
    <property type="protein sequence ID" value="SVC63466.1"/>
    <property type="molecule type" value="Genomic_DNA"/>
</dbReference>